<organism evidence="1 2">
    <name type="scientific">Leptospira weilii str. 2006001855</name>
    <dbReference type="NCBI Taxonomy" id="996804"/>
    <lineage>
        <taxon>Bacteria</taxon>
        <taxon>Pseudomonadati</taxon>
        <taxon>Spirochaetota</taxon>
        <taxon>Spirochaetia</taxon>
        <taxon>Leptospirales</taxon>
        <taxon>Leptospiraceae</taxon>
        <taxon>Leptospira</taxon>
    </lineage>
</organism>
<sequence length="179" mass="20152">MEPIGELKNLKALHIENVRRITNFSGLGRAQELRYLSINGTFDWAQPIESFDFLSGLNHQLEFFSLGFVRSLAKTPALEALACLTSLKEIRIPNHIFTLLDYALLETGLSGVKGSTFPPFKKYMSGLDTDGEWFYLLGKKAGRIKGSSPKAKEKCETHLKAYEETKINARKLLDTLAKR</sequence>
<dbReference type="SUPFAM" id="SSF52047">
    <property type="entry name" value="RNI-like"/>
    <property type="match status" value="1"/>
</dbReference>
<protein>
    <recommendedName>
        <fullName evidence="3">Leucine rich repeat protein</fullName>
    </recommendedName>
</protein>
<accession>M6FGS2</accession>
<reference evidence="1 2" key="1">
    <citation type="submission" date="2013-01" db="EMBL/GenBank/DDBJ databases">
        <authorList>
            <person name="Harkins D.M."/>
            <person name="Durkin A.S."/>
            <person name="Brinkac L.M."/>
            <person name="Haft D.H."/>
            <person name="Selengut J.D."/>
            <person name="Sanka R."/>
            <person name="DePew J."/>
            <person name="Purushe J."/>
            <person name="Hospenthal D.R."/>
            <person name="Murray C.K."/>
            <person name="Pimentel G."/>
            <person name="Wasfy M."/>
            <person name="Vinetz J.M."/>
            <person name="Sutton G.G."/>
            <person name="Nierman W.C."/>
            <person name="Fouts D.E."/>
        </authorList>
    </citation>
    <scope>NUCLEOTIDE SEQUENCE [LARGE SCALE GENOMIC DNA]</scope>
    <source>
        <strain evidence="1 2">2006001855</strain>
    </source>
</reference>
<evidence type="ECO:0000313" key="2">
    <source>
        <dbReference type="Proteomes" id="UP000012101"/>
    </source>
</evidence>
<proteinExistence type="predicted"/>
<dbReference type="Proteomes" id="UP000012101">
    <property type="component" value="Unassembled WGS sequence"/>
</dbReference>
<name>M6FGS2_9LEPT</name>
<evidence type="ECO:0000313" key="1">
    <source>
        <dbReference type="EMBL" id="EMM71610.1"/>
    </source>
</evidence>
<evidence type="ECO:0008006" key="3">
    <source>
        <dbReference type="Google" id="ProtNLM"/>
    </source>
</evidence>
<dbReference type="InterPro" id="IPR032675">
    <property type="entry name" value="LRR_dom_sf"/>
</dbReference>
<comment type="caution">
    <text evidence="1">The sequence shown here is derived from an EMBL/GenBank/DDBJ whole genome shotgun (WGS) entry which is preliminary data.</text>
</comment>
<dbReference type="Gene3D" id="3.80.10.10">
    <property type="entry name" value="Ribonuclease Inhibitor"/>
    <property type="match status" value="1"/>
</dbReference>
<dbReference type="EMBL" id="AFJM02000046">
    <property type="protein sequence ID" value="EMM71610.1"/>
    <property type="molecule type" value="Genomic_DNA"/>
</dbReference>
<dbReference type="AlphaFoldDB" id="M6FGS2"/>
<gene>
    <name evidence="1" type="ORF">LEP1GSC038_0505</name>
</gene>